<dbReference type="Proteomes" id="UP001595850">
    <property type="component" value="Unassembled WGS sequence"/>
</dbReference>
<comment type="caution">
    <text evidence="2">The sequence shown here is derived from an EMBL/GenBank/DDBJ whole genome shotgun (WGS) entry which is preliminary data.</text>
</comment>
<dbReference type="Pfam" id="PF04149">
    <property type="entry name" value="DUF397"/>
    <property type="match status" value="1"/>
</dbReference>
<evidence type="ECO:0000259" key="1">
    <source>
        <dbReference type="Pfam" id="PF04149"/>
    </source>
</evidence>
<organism evidence="2 3">
    <name type="scientific">Planomonospora corallina</name>
    <dbReference type="NCBI Taxonomy" id="1806052"/>
    <lineage>
        <taxon>Bacteria</taxon>
        <taxon>Bacillati</taxon>
        <taxon>Actinomycetota</taxon>
        <taxon>Actinomycetes</taxon>
        <taxon>Streptosporangiales</taxon>
        <taxon>Streptosporangiaceae</taxon>
        <taxon>Planomonospora</taxon>
    </lineage>
</organism>
<name>A0ABV8IBZ2_9ACTN</name>
<keyword evidence="3" id="KW-1185">Reference proteome</keyword>
<sequence length="68" mass="7239">MDLSSAIWRKSPLSSGNGGQCVEVATNLAKVVAVRDSKDPEGPKLVFTLAEWSAFIGGIKTGEFDVRT</sequence>
<dbReference type="InterPro" id="IPR007278">
    <property type="entry name" value="DUF397"/>
</dbReference>
<protein>
    <submittedName>
        <fullName evidence="2">DUF397 domain-containing protein</fullName>
    </submittedName>
</protein>
<dbReference type="RefSeq" id="WP_377289906.1">
    <property type="nucleotide sequence ID" value="NZ_JBHSBM010000023.1"/>
</dbReference>
<feature type="domain" description="DUF397" evidence="1">
    <location>
        <begin position="8"/>
        <end position="60"/>
    </location>
</feature>
<gene>
    <name evidence="2" type="ORF">ACFOWE_19780</name>
</gene>
<proteinExistence type="predicted"/>
<evidence type="ECO:0000313" key="2">
    <source>
        <dbReference type="EMBL" id="MFC4060550.1"/>
    </source>
</evidence>
<dbReference type="EMBL" id="JBHSBM010000023">
    <property type="protein sequence ID" value="MFC4060550.1"/>
    <property type="molecule type" value="Genomic_DNA"/>
</dbReference>
<evidence type="ECO:0000313" key="3">
    <source>
        <dbReference type="Proteomes" id="UP001595850"/>
    </source>
</evidence>
<accession>A0ABV8IBZ2</accession>
<reference evidence="3" key="1">
    <citation type="journal article" date="2019" name="Int. J. Syst. Evol. Microbiol.">
        <title>The Global Catalogue of Microorganisms (GCM) 10K type strain sequencing project: providing services to taxonomists for standard genome sequencing and annotation.</title>
        <authorList>
            <consortium name="The Broad Institute Genomics Platform"/>
            <consortium name="The Broad Institute Genome Sequencing Center for Infectious Disease"/>
            <person name="Wu L."/>
            <person name="Ma J."/>
        </authorList>
    </citation>
    <scope>NUCLEOTIDE SEQUENCE [LARGE SCALE GENOMIC DNA]</scope>
    <source>
        <strain evidence="3">TBRC 4489</strain>
    </source>
</reference>